<dbReference type="EMBL" id="JANJQO010000378">
    <property type="protein sequence ID" value="KAJ2978409.1"/>
    <property type="molecule type" value="Genomic_DNA"/>
</dbReference>
<evidence type="ECO:0000313" key="2">
    <source>
        <dbReference type="Proteomes" id="UP001143910"/>
    </source>
</evidence>
<proteinExistence type="predicted"/>
<name>A0ACC1NHL6_9HYPO</name>
<protein>
    <submittedName>
        <fullName evidence="1">Uncharacterized protein</fullName>
    </submittedName>
</protein>
<reference evidence="1" key="1">
    <citation type="submission" date="2022-08" db="EMBL/GenBank/DDBJ databases">
        <title>Genome Sequence of Lecanicillium fungicola.</title>
        <authorList>
            <person name="Buettner E."/>
        </authorList>
    </citation>
    <scope>NUCLEOTIDE SEQUENCE</scope>
    <source>
        <strain evidence="1">Babe33</strain>
    </source>
</reference>
<organism evidence="1 2">
    <name type="scientific">Zarea fungicola</name>
    <dbReference type="NCBI Taxonomy" id="93591"/>
    <lineage>
        <taxon>Eukaryota</taxon>
        <taxon>Fungi</taxon>
        <taxon>Dikarya</taxon>
        <taxon>Ascomycota</taxon>
        <taxon>Pezizomycotina</taxon>
        <taxon>Sordariomycetes</taxon>
        <taxon>Hypocreomycetidae</taxon>
        <taxon>Hypocreales</taxon>
        <taxon>Cordycipitaceae</taxon>
        <taxon>Zarea</taxon>
    </lineage>
</organism>
<sequence length="289" mass="31503">MASADFERKFTRHVHQVANLHTFSGIETPLPIQPDMVSDCNKFYLVKKGDTCVTIAVEHGITEKDFATWNPKVGGNCAGLWAETYACVSVIGYKPTPTDPGNGISTPLPVQPGLLPNCIKFHLVLSGESCAEMAARYGISVTDVVAWNPNAGRNCEALWANTYACVGMPAFRLQSYYNSGCKGKKYNDVTVARVALDGVCVNTDCQVASLDIAAEGVCPGGQVQISYWENAGCKGKWFGYGYTSRGTCRNLWSQGWKFKALHFRCISSAEDCVNRKTCSYDPEPQNSSC</sequence>
<evidence type="ECO:0000313" key="1">
    <source>
        <dbReference type="EMBL" id="KAJ2978409.1"/>
    </source>
</evidence>
<keyword evidence="2" id="KW-1185">Reference proteome</keyword>
<comment type="caution">
    <text evidence="1">The sequence shown here is derived from an EMBL/GenBank/DDBJ whole genome shotgun (WGS) entry which is preliminary data.</text>
</comment>
<dbReference type="Proteomes" id="UP001143910">
    <property type="component" value="Unassembled WGS sequence"/>
</dbReference>
<accession>A0ACC1NHL6</accession>
<gene>
    <name evidence="1" type="ORF">NQ176_g3831</name>
</gene>